<dbReference type="STRING" id="1045774.SAMN05421872_11749"/>
<evidence type="ECO:0000259" key="1">
    <source>
        <dbReference type="Pfam" id="PF02470"/>
    </source>
</evidence>
<dbReference type="NCBIfam" id="TIGR00996">
    <property type="entry name" value="Mtu_fam_mce"/>
    <property type="match status" value="1"/>
</dbReference>
<dbReference type="Pfam" id="PF02470">
    <property type="entry name" value="MlaD"/>
    <property type="match status" value="1"/>
</dbReference>
<evidence type="ECO:0000313" key="3">
    <source>
        <dbReference type="Proteomes" id="UP000199034"/>
    </source>
</evidence>
<dbReference type="InterPro" id="IPR052336">
    <property type="entry name" value="MlaD_Phospholipid_Transporter"/>
</dbReference>
<dbReference type="PANTHER" id="PTHR33371:SF16">
    <property type="entry name" value="MCE-FAMILY PROTEIN MCE3F"/>
    <property type="match status" value="1"/>
</dbReference>
<sequence>MLTTMTRAKVVVFVVLSLLTTTFLAVQYVGLDRFLGGYQVSVDLPQAGGLFENSEVTYRGVPVGRVESLTASRDGAHAVLRIERGAPDIPAEVQGRVVNRSAIGEQYLDLRGGEVGDELLADGAHLTLTAADLPPSIDGLLRSSRDFVASVPSDALNTVIDEGYEMSRGNGAHLARLIETSSDFAQTADRNFLVTVSLIDSSGTVLATQEKAAASFTSFSSDLRLLAHALDEQDDDWRRLVEQTPAAARQLDALFRSVGQPLGQLMGNLVSTAQVFGTHAAGVKETLIRLPEGISITYAVMTSKGMRSGLQTSFFTPLPCTDGYEKTEMRPGTDTSPGQKFNPDAGCDADPSTGSNVRGPGATLPGDDRKKGGRRTTVLAPPDSMDDLLGGTQ</sequence>
<name>A0A1G7B6N2_9ACTN</name>
<organism evidence="2 3">
    <name type="scientific">Nocardioides lianchengensis</name>
    <dbReference type="NCBI Taxonomy" id="1045774"/>
    <lineage>
        <taxon>Bacteria</taxon>
        <taxon>Bacillati</taxon>
        <taxon>Actinomycetota</taxon>
        <taxon>Actinomycetes</taxon>
        <taxon>Propionibacteriales</taxon>
        <taxon>Nocardioidaceae</taxon>
        <taxon>Nocardioides</taxon>
    </lineage>
</organism>
<dbReference type="InterPro" id="IPR005693">
    <property type="entry name" value="Mce"/>
</dbReference>
<reference evidence="2 3" key="1">
    <citation type="submission" date="2016-10" db="EMBL/GenBank/DDBJ databases">
        <authorList>
            <person name="de Groot N.N."/>
        </authorList>
    </citation>
    <scope>NUCLEOTIDE SEQUENCE [LARGE SCALE GENOMIC DNA]</scope>
    <source>
        <strain evidence="2 3">CGMCC 4.6858</strain>
    </source>
</reference>
<evidence type="ECO:0000313" key="2">
    <source>
        <dbReference type="EMBL" id="SDE22632.1"/>
    </source>
</evidence>
<proteinExistence type="predicted"/>
<dbReference type="RefSeq" id="WP_170867231.1">
    <property type="nucleotide sequence ID" value="NZ_FMZM01000017.1"/>
</dbReference>
<dbReference type="PANTHER" id="PTHR33371">
    <property type="entry name" value="INTERMEMBRANE PHOSPHOLIPID TRANSPORT SYSTEM BINDING PROTEIN MLAD-RELATED"/>
    <property type="match status" value="1"/>
</dbReference>
<keyword evidence="3" id="KW-1185">Reference proteome</keyword>
<accession>A0A1G7B6N2</accession>
<protein>
    <submittedName>
        <fullName evidence="2">Phospholipid/cholesterol/gamma-HCH transport system substrate-binding protein</fullName>
    </submittedName>
</protein>
<dbReference type="AlphaFoldDB" id="A0A1G7B6N2"/>
<dbReference type="EMBL" id="FMZM01000017">
    <property type="protein sequence ID" value="SDE22632.1"/>
    <property type="molecule type" value="Genomic_DNA"/>
</dbReference>
<dbReference type="InterPro" id="IPR003399">
    <property type="entry name" value="Mce/MlaD"/>
</dbReference>
<dbReference type="Proteomes" id="UP000199034">
    <property type="component" value="Unassembled WGS sequence"/>
</dbReference>
<feature type="domain" description="Mce/MlaD" evidence="1">
    <location>
        <begin position="37"/>
        <end position="112"/>
    </location>
</feature>
<dbReference type="GO" id="GO:0005576">
    <property type="term" value="C:extracellular region"/>
    <property type="evidence" value="ECO:0007669"/>
    <property type="project" value="TreeGrafter"/>
</dbReference>
<gene>
    <name evidence="2" type="ORF">SAMN05421872_11749</name>
</gene>